<sequence length="136" mass="15745">MSCIIQLTYRAKRSLSLNPTRQLPYKLILPKLFVEKQRTISMDNCPKNKKAVISPPKVITQSPKIIAKSVNQQFNQLKLSQCSKQSVILERQQYKSTTQRKLKSLPINSNDFCYVGFETNDSDNEDFSLEAYLKRQ</sequence>
<gene>
    <name evidence="1" type="ORF">PPRIM_AZ9-3.1.T0870103</name>
</gene>
<name>A0A8S1NKX0_PARPR</name>
<comment type="caution">
    <text evidence="1">The sequence shown here is derived from an EMBL/GenBank/DDBJ whole genome shotgun (WGS) entry which is preliminary data.</text>
</comment>
<evidence type="ECO:0000313" key="1">
    <source>
        <dbReference type="EMBL" id="CAD8091046.1"/>
    </source>
</evidence>
<keyword evidence="2" id="KW-1185">Reference proteome</keyword>
<dbReference type="OMA" id="CYAGFES"/>
<dbReference type="AlphaFoldDB" id="A0A8S1NKX0"/>
<organism evidence="1 2">
    <name type="scientific">Paramecium primaurelia</name>
    <dbReference type="NCBI Taxonomy" id="5886"/>
    <lineage>
        <taxon>Eukaryota</taxon>
        <taxon>Sar</taxon>
        <taxon>Alveolata</taxon>
        <taxon>Ciliophora</taxon>
        <taxon>Intramacronucleata</taxon>
        <taxon>Oligohymenophorea</taxon>
        <taxon>Peniculida</taxon>
        <taxon>Parameciidae</taxon>
        <taxon>Paramecium</taxon>
    </lineage>
</organism>
<evidence type="ECO:0000313" key="2">
    <source>
        <dbReference type="Proteomes" id="UP000688137"/>
    </source>
</evidence>
<accession>A0A8S1NKX0</accession>
<dbReference type="EMBL" id="CAJJDM010000090">
    <property type="protein sequence ID" value="CAD8091046.1"/>
    <property type="molecule type" value="Genomic_DNA"/>
</dbReference>
<protein>
    <submittedName>
        <fullName evidence="1">Uncharacterized protein</fullName>
    </submittedName>
</protein>
<dbReference type="Proteomes" id="UP000688137">
    <property type="component" value="Unassembled WGS sequence"/>
</dbReference>
<reference evidence="1" key="1">
    <citation type="submission" date="2021-01" db="EMBL/GenBank/DDBJ databases">
        <authorList>
            <consortium name="Genoscope - CEA"/>
            <person name="William W."/>
        </authorList>
    </citation>
    <scope>NUCLEOTIDE SEQUENCE</scope>
</reference>
<proteinExistence type="predicted"/>